<keyword evidence="3" id="KW-1185">Reference proteome</keyword>
<dbReference type="AlphaFoldDB" id="A0A0C9ZMS0"/>
<dbReference type="EMBL" id="KN833686">
    <property type="protein sequence ID" value="KIK30731.1"/>
    <property type="molecule type" value="Genomic_DNA"/>
</dbReference>
<gene>
    <name evidence="2" type="ORF">PISMIDRAFT_309107</name>
</gene>
<accession>A0A0C9ZMS0</accession>
<feature type="compositionally biased region" description="Polar residues" evidence="1">
    <location>
        <begin position="57"/>
        <end position="67"/>
    </location>
</feature>
<feature type="compositionally biased region" description="Low complexity" evidence="1">
    <location>
        <begin position="131"/>
        <end position="145"/>
    </location>
</feature>
<reference evidence="3" key="2">
    <citation type="submission" date="2015-01" db="EMBL/GenBank/DDBJ databases">
        <title>Evolutionary Origins and Diversification of the Mycorrhizal Mutualists.</title>
        <authorList>
            <consortium name="DOE Joint Genome Institute"/>
            <consortium name="Mycorrhizal Genomics Consortium"/>
            <person name="Kohler A."/>
            <person name="Kuo A."/>
            <person name="Nagy L.G."/>
            <person name="Floudas D."/>
            <person name="Copeland A."/>
            <person name="Barry K.W."/>
            <person name="Cichocki N."/>
            <person name="Veneault-Fourrey C."/>
            <person name="LaButti K."/>
            <person name="Lindquist E.A."/>
            <person name="Lipzen A."/>
            <person name="Lundell T."/>
            <person name="Morin E."/>
            <person name="Murat C."/>
            <person name="Riley R."/>
            <person name="Ohm R."/>
            <person name="Sun H."/>
            <person name="Tunlid A."/>
            <person name="Henrissat B."/>
            <person name="Grigoriev I.V."/>
            <person name="Hibbett D.S."/>
            <person name="Martin F."/>
        </authorList>
    </citation>
    <scope>NUCLEOTIDE SEQUENCE [LARGE SCALE GENOMIC DNA]</scope>
    <source>
        <strain evidence="3">441</strain>
    </source>
</reference>
<sequence>MQPFPAANRAVWTAPGNQELTLEKSDETSCTLSSLRVRTPGLSGAIANASFEGAQQVFGTSPSSRSPAQRRKVHQRRSRARSCSPSNALSREDSIVVPSTLGDGSATEPESDTEIQQCVAQIGRKQAGLAPSSSSRGRTPRPLVSPLVSPVRRRYTPEAFVSGSLEAVMEDEAALSVPTYNALSRFDGRRLRRQSDPSGSLPSVVRDFVDMFKGDGSYPDDFPKSLRV</sequence>
<evidence type="ECO:0000256" key="1">
    <source>
        <dbReference type="SAM" id="MobiDB-lite"/>
    </source>
</evidence>
<dbReference type="Proteomes" id="UP000054018">
    <property type="component" value="Unassembled WGS sequence"/>
</dbReference>
<protein>
    <submittedName>
        <fullName evidence="2">Uncharacterized protein</fullName>
    </submittedName>
</protein>
<name>A0A0C9ZMS0_9AGAM</name>
<feature type="compositionally biased region" description="Basic residues" evidence="1">
    <location>
        <begin position="68"/>
        <end position="80"/>
    </location>
</feature>
<reference evidence="2 3" key="1">
    <citation type="submission" date="2014-04" db="EMBL/GenBank/DDBJ databases">
        <authorList>
            <consortium name="DOE Joint Genome Institute"/>
            <person name="Kuo A."/>
            <person name="Kohler A."/>
            <person name="Costa M.D."/>
            <person name="Nagy L.G."/>
            <person name="Floudas D."/>
            <person name="Copeland A."/>
            <person name="Barry K.W."/>
            <person name="Cichocki N."/>
            <person name="Veneault-Fourrey C."/>
            <person name="LaButti K."/>
            <person name="Lindquist E.A."/>
            <person name="Lipzen A."/>
            <person name="Lundell T."/>
            <person name="Morin E."/>
            <person name="Murat C."/>
            <person name="Sun H."/>
            <person name="Tunlid A."/>
            <person name="Henrissat B."/>
            <person name="Grigoriev I.V."/>
            <person name="Hibbett D.S."/>
            <person name="Martin F."/>
            <person name="Nordberg H.P."/>
            <person name="Cantor M.N."/>
            <person name="Hua S.X."/>
        </authorList>
    </citation>
    <scope>NUCLEOTIDE SEQUENCE [LARGE SCALE GENOMIC DNA]</scope>
    <source>
        <strain evidence="2 3">441</strain>
    </source>
</reference>
<evidence type="ECO:0000313" key="2">
    <source>
        <dbReference type="EMBL" id="KIK30731.1"/>
    </source>
</evidence>
<dbReference type="OrthoDB" id="3059337at2759"/>
<evidence type="ECO:0000313" key="3">
    <source>
        <dbReference type="Proteomes" id="UP000054018"/>
    </source>
</evidence>
<dbReference type="HOGENOM" id="CLU_1215186_0_0_1"/>
<feature type="region of interest" description="Disordered" evidence="1">
    <location>
        <begin position="54"/>
        <end position="145"/>
    </location>
</feature>
<proteinExistence type="predicted"/>
<organism evidence="2 3">
    <name type="scientific">Pisolithus microcarpus 441</name>
    <dbReference type="NCBI Taxonomy" id="765257"/>
    <lineage>
        <taxon>Eukaryota</taxon>
        <taxon>Fungi</taxon>
        <taxon>Dikarya</taxon>
        <taxon>Basidiomycota</taxon>
        <taxon>Agaricomycotina</taxon>
        <taxon>Agaricomycetes</taxon>
        <taxon>Agaricomycetidae</taxon>
        <taxon>Boletales</taxon>
        <taxon>Sclerodermatineae</taxon>
        <taxon>Pisolithaceae</taxon>
        <taxon>Pisolithus</taxon>
    </lineage>
</organism>